<name>A0A938BM20_9BACT</name>
<dbReference type="AlphaFoldDB" id="A0A938BM20"/>
<dbReference type="Proteomes" id="UP000703893">
    <property type="component" value="Unassembled WGS sequence"/>
</dbReference>
<sequence length="113" mass="12726">PKKAEGITVPRKLDRPIDAADPVGDLIVRRAELFAAFKDGRLSQEDLQWTWDELRAQALAMLNSRDLSYYEKQDAYAQLLDFGVFTPEELGDKGVLLADYGISKPKQEESLQA</sequence>
<evidence type="ECO:0000313" key="2">
    <source>
        <dbReference type="Proteomes" id="UP000703893"/>
    </source>
</evidence>
<dbReference type="EMBL" id="VGJX01000060">
    <property type="protein sequence ID" value="MBM3273843.1"/>
    <property type="molecule type" value="Genomic_DNA"/>
</dbReference>
<comment type="caution">
    <text evidence="1">The sequence shown here is derived from an EMBL/GenBank/DDBJ whole genome shotgun (WGS) entry which is preliminary data.</text>
</comment>
<organism evidence="1 2">
    <name type="scientific">Candidatus Tanganyikabacteria bacterium</name>
    <dbReference type="NCBI Taxonomy" id="2961651"/>
    <lineage>
        <taxon>Bacteria</taxon>
        <taxon>Bacillati</taxon>
        <taxon>Candidatus Sericytochromatia</taxon>
        <taxon>Candidatus Tanganyikabacteria</taxon>
    </lineage>
</organism>
<protein>
    <submittedName>
        <fullName evidence="1">Uncharacterized protein</fullName>
    </submittedName>
</protein>
<evidence type="ECO:0000313" key="1">
    <source>
        <dbReference type="EMBL" id="MBM3273843.1"/>
    </source>
</evidence>
<accession>A0A938BM20</accession>
<reference evidence="1 2" key="1">
    <citation type="submission" date="2019-03" db="EMBL/GenBank/DDBJ databases">
        <title>Lake Tanganyika Metagenome-Assembled Genomes (MAGs).</title>
        <authorList>
            <person name="Tran P."/>
        </authorList>
    </citation>
    <scope>NUCLEOTIDE SEQUENCE [LARGE SCALE GENOMIC DNA]</scope>
    <source>
        <strain evidence="1">K_DeepCast_65m_m2_236</strain>
    </source>
</reference>
<gene>
    <name evidence="1" type="ORF">FJZ00_01725</name>
</gene>
<feature type="non-terminal residue" evidence="1">
    <location>
        <position position="1"/>
    </location>
</feature>
<proteinExistence type="predicted"/>